<reference evidence="1" key="1">
    <citation type="submission" date="2020-06" db="EMBL/GenBank/DDBJ databases">
        <authorList>
            <person name="Li T."/>
            <person name="Hu X."/>
            <person name="Zhang T."/>
            <person name="Song X."/>
            <person name="Zhang H."/>
            <person name="Dai N."/>
            <person name="Sheng W."/>
            <person name="Hou X."/>
            <person name="Wei L."/>
        </authorList>
    </citation>
    <scope>NUCLEOTIDE SEQUENCE</scope>
    <source>
        <strain evidence="1">KEN8</strain>
        <tissue evidence="1">Leaf</tissue>
    </source>
</reference>
<name>A0AAW2J739_9LAMI</name>
<gene>
    <name evidence="1" type="ORF">Scaly_2684700</name>
</gene>
<comment type="caution">
    <text evidence="1">The sequence shown here is derived from an EMBL/GenBank/DDBJ whole genome shotgun (WGS) entry which is preliminary data.</text>
</comment>
<evidence type="ECO:0000313" key="1">
    <source>
        <dbReference type="EMBL" id="KAL0290053.1"/>
    </source>
</evidence>
<organism evidence="1">
    <name type="scientific">Sesamum calycinum</name>
    <dbReference type="NCBI Taxonomy" id="2727403"/>
    <lineage>
        <taxon>Eukaryota</taxon>
        <taxon>Viridiplantae</taxon>
        <taxon>Streptophyta</taxon>
        <taxon>Embryophyta</taxon>
        <taxon>Tracheophyta</taxon>
        <taxon>Spermatophyta</taxon>
        <taxon>Magnoliopsida</taxon>
        <taxon>eudicotyledons</taxon>
        <taxon>Gunneridae</taxon>
        <taxon>Pentapetalae</taxon>
        <taxon>asterids</taxon>
        <taxon>lamiids</taxon>
        <taxon>Lamiales</taxon>
        <taxon>Pedaliaceae</taxon>
        <taxon>Sesamum</taxon>
    </lineage>
</organism>
<proteinExistence type="predicted"/>
<dbReference type="AlphaFoldDB" id="A0AAW2J739"/>
<reference evidence="1" key="2">
    <citation type="journal article" date="2024" name="Plant">
        <title>Genomic evolution and insights into agronomic trait innovations of Sesamum species.</title>
        <authorList>
            <person name="Miao H."/>
            <person name="Wang L."/>
            <person name="Qu L."/>
            <person name="Liu H."/>
            <person name="Sun Y."/>
            <person name="Le M."/>
            <person name="Wang Q."/>
            <person name="Wei S."/>
            <person name="Zheng Y."/>
            <person name="Lin W."/>
            <person name="Duan Y."/>
            <person name="Cao H."/>
            <person name="Xiong S."/>
            <person name="Wang X."/>
            <person name="Wei L."/>
            <person name="Li C."/>
            <person name="Ma Q."/>
            <person name="Ju M."/>
            <person name="Zhao R."/>
            <person name="Li G."/>
            <person name="Mu C."/>
            <person name="Tian Q."/>
            <person name="Mei H."/>
            <person name="Zhang T."/>
            <person name="Gao T."/>
            <person name="Zhang H."/>
        </authorList>
    </citation>
    <scope>NUCLEOTIDE SEQUENCE</scope>
    <source>
        <strain evidence="1">KEN8</strain>
    </source>
</reference>
<protein>
    <submittedName>
        <fullName evidence="1">Uncharacterized protein</fullName>
    </submittedName>
</protein>
<accession>A0AAW2J739</accession>
<dbReference type="EMBL" id="JACGWM010001661">
    <property type="protein sequence ID" value="KAL0290053.1"/>
    <property type="molecule type" value="Genomic_DNA"/>
</dbReference>
<sequence>MNVDMFAWSASNFQGISPEVIEHRQNVDPSVKWVKQKRRNFGPKRNQIIENEVNKLLGASVVGVCSEDGEFEEEDLSPVKT</sequence>